<name>D3T9H5_ACIB4</name>
<dbReference type="Gene3D" id="2.60.120.260">
    <property type="entry name" value="Galactose-binding domain-like"/>
    <property type="match status" value="1"/>
</dbReference>
<dbReference type="InterPro" id="IPR011635">
    <property type="entry name" value="CARDB"/>
</dbReference>
<dbReference type="CDD" id="cd00198">
    <property type="entry name" value="vWFA"/>
    <property type="match status" value="1"/>
</dbReference>
<dbReference type="InterPro" id="IPR036465">
    <property type="entry name" value="vWFA_dom_sf"/>
</dbReference>
<evidence type="ECO:0000313" key="3">
    <source>
        <dbReference type="EMBL" id="ADD08754.1"/>
    </source>
</evidence>
<dbReference type="PROSITE" id="PS50234">
    <property type="entry name" value="VWFA"/>
    <property type="match status" value="1"/>
</dbReference>
<accession>D3T9H5</accession>
<dbReference type="SMART" id="SM00327">
    <property type="entry name" value="VWA"/>
    <property type="match status" value="1"/>
</dbReference>
<reference evidence="3" key="1">
    <citation type="submission" date="2010-02" db="EMBL/GenBank/DDBJ databases">
        <title>Complete sequence of Aciduliprofundum boonei T469.</title>
        <authorList>
            <consortium name="US DOE Joint Genome Institute"/>
            <person name="Lucas S."/>
            <person name="Copeland A."/>
            <person name="Lapidus A."/>
            <person name="Cheng J.-F."/>
            <person name="Bruce D."/>
            <person name="Goodwin L."/>
            <person name="Pitluck S."/>
            <person name="Saunders E."/>
            <person name="Detter J.C."/>
            <person name="Han C."/>
            <person name="Tapia R."/>
            <person name="Land M."/>
            <person name="Hauser L."/>
            <person name="Kyrpides N."/>
            <person name="Mikhailova N."/>
            <person name="Flores G."/>
            <person name="Reysenbach A.-L."/>
            <person name="Woyke T."/>
        </authorList>
    </citation>
    <scope>NUCLEOTIDE SEQUENCE</scope>
    <source>
        <strain evidence="3">T469</strain>
    </source>
</reference>
<dbReference type="Pfam" id="PF07705">
    <property type="entry name" value="CARDB"/>
    <property type="match status" value="1"/>
</dbReference>
<sequence>MKVKGRVYKKEKGVSEVLGSILILLITVMLFSTVFYYVSTMPTPKERIYAQFDANMKIEQNANGYYYLNITVKNVGGESLVDWRTMFIIVIDFTAKQHMLSWSNFSKQPFDKDGKFSQGESFYYDSSWDGFTYPSLEDIKALNIGVTLLDKNTGNIIWSTRLQGRTNMPPILVGLTTSPSPPILGKPATFKAIIFDPDNNDVSGYNVTLDFSNSILKYSIYGSPIKHMNYSGSNSFTTIVRFKTNESLDILRPYTVRVEINYGISSTQNLVVSYPAHIFVSRGTQSKAPDLYIDSKFITLSTLDPTHGDNVQVSVTIENLGGTGATFKLRVFDKYEGYKSATNPDGIIPIKTNLGSSEYLPSKTMNYTIAAAGQTTISFIWENVGANDSGEDVVSKVSGSHQLVFEIINVSPVENPNKYSDTATVSLTVLPSILLVDDDGYAEGSPWDTSRYYKYYLDTAGYKYDVDKSTINIGQLRNDIYSHDLVIWETGYKEDPITSQQALILQNFVYNKGGALWLISQEISSTNLKTILSDQNIVIYSKEMDAIEGVENTAINLTTSQGNVISDEIINRDNAPNGNDTIYFNSVGSLKEFIVGHIPGNPTSSYSPVAVYKDYSTIKSMGGKVVYMGFEMSRIHHYYAQDFIAYRVLKWLAGITGRAGNDLAVEDMIITPRDPLYKQPVHISVIVSNNGGTPLTSKVLLEVDGIVSLNINTTNPNSTGTIPPEGGFVTVNFTWIPTQPGKHTLTAIVNPYHTIKETNYQNNIINQEIVDTSVFVHFSTLVVYNSTKQYSVNERNIVISTLQHLGYRYKTLDTHSSNLPNGYETGDYFAQYNLVIWADTPIGKRDINAITDSLGNNPNTGQIFLGNDMAGYINSNSDLKRYLGISQMSSENVESESVLYGVNNVNSVSNGITLVIKENTQLYNISAADAQSLFRTYESVTSGYFDLENLSAVYENSIPSTGYGIVSEITGSGSKFAIVPFNLENIIGIFGLKNESIAKPYAPADQGEALLLYKLFNWFGYKPNMPELATYTSDINITYGGNIPNLPPIIGRSYMLRTKVYNYGAEGTNAVVRFYDDFDWIGSKTVYVPGNSYAQVEIKWTPMFAGAARHIRVIVDPLNEVKETVFNGTSNNGKEIFNFNNEAIKTVRVYYFWDNMENGAGNWIHEATVLDINGESPLDFINRRDVSTNVVGDWDWTLSGDTDSDGVYTQDGNTFYTNDTKVLNFTGGAYHSASSAFWMPEAPRLNKRKPIDIIFVIDTSGSMNSVVPGATVGDVNGDGRSNTRIDVAIQAAIDAVKELGPQDRVAVFTFDGNSHPEEYMGFTYVTADNLPTIISDLKDIQADGGTPLYDTLSWAVYYMDTQSADNPDREDATRGILVLTDGLSNSDNYGPNNVRNGARFDYAPGTGSYEVEDGVIKNYQKYVSSGLLKVPYNLLAISVAPDAWDGRLFPIGNSSQGRISMGLFEDDPVAIEQVFTTFIQLLIQQTTGGLRAVAPMSSYGDNLGNNLYASTTIQGLGAVVFSDGFRAYANEGGTGTPDDANTPGFLGRWKQSGFTIVSTNDGNYYYKSQSNYYYWTDEYWVAQTDGKGNGNQPPYLEHTIYPGDVLKYHYPGSYTIKGAEIRFWVGKNYEDSNYPDATINVYANGQLLTTLTHVLSDTDEAYYSVTIPVSIYDLSTYTINITVVNTDDYIAIDDVMVVYYIDYTPPSSSSGGSGGTIPADYSSVVDVKANYTYFITQPVEVSGAKKAFLTFWTKYWMTQGTNGGIIYLWGSNDENSWTWDSASRVYLMPTQSYTGNLKISGVNNYATTGGPKIDGSQNGLVDKYGNKPYWCFNGRSGDGTFGWDYISVDLSPYISEFKYIRIVFMLVQFGGVGPNNGWDPAMGWYLDDVKISITSDNSKDLWQLYNFGGTGAEKAHSGDYAWAYGISSNNWALPEGVDSSLITKQIDLSTARTAYLYFWIRFNLNPAAGLPPATVRVEISDDNGMTWSSITYGVRIGWGASGTGGISGTSSDGKYGWVNSGTLARINCDISGWAGKSVMIRFRVVTNATDYPTYANSNDPYGVFIDDVVVYGEGYASTITVSNNYLWTSSATSAITHTNYQKENNTTINNHKQHNLTIPLHFQKKMDNIDRSFKTTLELQSHGTILAIFRTRVNLRLFPQHSPLRI</sequence>
<keyword evidence="1" id="KW-0472">Membrane</keyword>
<dbReference type="RefSeq" id="WP_012997270.1">
    <property type="nucleotide sequence ID" value="NC_013926.1"/>
</dbReference>
<dbReference type="Pfam" id="PF07790">
    <property type="entry name" value="Pilin_N"/>
    <property type="match status" value="1"/>
</dbReference>
<dbReference type="GeneID" id="8827899"/>
<dbReference type="EMBL" id="CP001941">
    <property type="protein sequence ID" value="ADD08754.1"/>
    <property type="molecule type" value="Genomic_DNA"/>
</dbReference>
<dbReference type="Pfam" id="PF13519">
    <property type="entry name" value="VWA_2"/>
    <property type="match status" value="1"/>
</dbReference>
<keyword evidence="4" id="KW-1185">Reference proteome</keyword>
<evidence type="ECO:0000313" key="4">
    <source>
        <dbReference type="Proteomes" id="UP000001400"/>
    </source>
</evidence>
<evidence type="ECO:0000259" key="2">
    <source>
        <dbReference type="PROSITE" id="PS50234"/>
    </source>
</evidence>
<keyword evidence="1" id="KW-1133">Transmembrane helix</keyword>
<feature type="domain" description="VWFA" evidence="2">
    <location>
        <begin position="1252"/>
        <end position="1478"/>
    </location>
</feature>
<organism evidence="3 4">
    <name type="scientific">Aciduliprofundum boonei (strain DSM 19572 / T469)</name>
    <dbReference type="NCBI Taxonomy" id="439481"/>
    <lineage>
        <taxon>Archaea</taxon>
        <taxon>Methanobacteriati</taxon>
        <taxon>Thermoplasmatota</taxon>
        <taxon>DHVE2 group</taxon>
        <taxon>Candidatus Aciduliprofundum</taxon>
    </lineage>
</organism>
<protein>
    <submittedName>
        <fullName evidence="3">von Willebrand factor type A</fullName>
    </submittedName>
</protein>
<dbReference type="SUPFAM" id="SSF53300">
    <property type="entry name" value="vWA-like"/>
    <property type="match status" value="1"/>
</dbReference>
<keyword evidence="1" id="KW-0812">Transmembrane</keyword>
<dbReference type="HOGENOM" id="CLU_231664_0_0_2"/>
<dbReference type="InterPro" id="IPR002035">
    <property type="entry name" value="VWF_A"/>
</dbReference>
<evidence type="ECO:0000256" key="1">
    <source>
        <dbReference type="SAM" id="Phobius"/>
    </source>
</evidence>
<proteinExistence type="predicted"/>
<dbReference type="Gene3D" id="2.60.40.10">
    <property type="entry name" value="Immunoglobulins"/>
    <property type="match status" value="2"/>
</dbReference>
<dbReference type="KEGG" id="abi:Aboo_0945"/>
<feature type="transmembrane region" description="Helical" evidence="1">
    <location>
        <begin position="21"/>
        <end position="38"/>
    </location>
</feature>
<dbReference type="InterPro" id="IPR012859">
    <property type="entry name" value="Pilin_N_archaeal"/>
</dbReference>
<dbReference type="Gene3D" id="3.40.50.410">
    <property type="entry name" value="von Willebrand factor, type A domain"/>
    <property type="match status" value="1"/>
</dbReference>
<dbReference type="OrthoDB" id="362820at2157"/>
<dbReference type="Proteomes" id="UP000001400">
    <property type="component" value="Chromosome"/>
</dbReference>
<dbReference type="InterPro" id="IPR013783">
    <property type="entry name" value="Ig-like_fold"/>
</dbReference>
<gene>
    <name evidence="3" type="ordered locus">Aboo_0945</name>
</gene>